<evidence type="ECO:0000313" key="2">
    <source>
        <dbReference type="EMBL" id="GBC05691.1"/>
    </source>
</evidence>
<dbReference type="EMBL" id="BLAL01000213">
    <property type="protein sequence ID" value="GES92143.1"/>
    <property type="molecule type" value="Genomic_DNA"/>
</dbReference>
<comment type="caution">
    <text evidence="2">The sequence shown here is derived from an EMBL/GenBank/DDBJ whole genome shotgun (WGS) entry which is preliminary data.</text>
</comment>
<protein>
    <submittedName>
        <fullName evidence="2">Uncharacterized protein</fullName>
    </submittedName>
</protein>
<evidence type="ECO:0000313" key="4">
    <source>
        <dbReference type="Proteomes" id="UP000247702"/>
    </source>
</evidence>
<name>A0A2Z6RTY0_9GLOM</name>
<sequence>MYNHNNNNNYHHQTIHSKANPGGFIAPNSINPVGGFINPNTTNPGGFHVPTQPIYDKHRNSILSQYPSPYHPPPLTSEDNRRDSISIKQHNNHLDNSNNINNIVQSPINITPYPPYNGYPPSQKQTFNQITNPADLQRRFYGICKACGVPNSDFAECSTCKNWLIQMETMIKERRSLIDQQLCTKCQLPNHVHGQIAACAKCGFPKSCLKELNKVAIKKENKNDDDDSNNSNNNNDEKIGLICGNCNNPLENYLKCPTYLEIAQRMRKERECLPYEDPNFAKLSKIIKQYSDLAKQNS</sequence>
<organism evidence="2 4">
    <name type="scientific">Rhizophagus clarus</name>
    <dbReference type="NCBI Taxonomy" id="94130"/>
    <lineage>
        <taxon>Eukaryota</taxon>
        <taxon>Fungi</taxon>
        <taxon>Fungi incertae sedis</taxon>
        <taxon>Mucoromycota</taxon>
        <taxon>Glomeromycotina</taxon>
        <taxon>Glomeromycetes</taxon>
        <taxon>Glomerales</taxon>
        <taxon>Glomeraceae</taxon>
        <taxon>Rhizophagus</taxon>
    </lineage>
</organism>
<keyword evidence="4" id="KW-1185">Reference proteome</keyword>
<feature type="region of interest" description="Disordered" evidence="1">
    <location>
        <begin position="62"/>
        <end position="81"/>
    </location>
</feature>
<evidence type="ECO:0000256" key="1">
    <source>
        <dbReference type="SAM" id="MobiDB-lite"/>
    </source>
</evidence>
<dbReference type="EMBL" id="BEXD01004024">
    <property type="protein sequence ID" value="GBC05691.1"/>
    <property type="molecule type" value="Genomic_DNA"/>
</dbReference>
<accession>A0A2Z6RTY0</accession>
<dbReference type="AlphaFoldDB" id="A0A2Z6RTY0"/>
<reference evidence="2 4" key="1">
    <citation type="submission" date="2017-11" db="EMBL/GenBank/DDBJ databases">
        <title>The genome of Rhizophagus clarus HR1 reveals common genetic basis of auxotrophy among arbuscular mycorrhizal fungi.</title>
        <authorList>
            <person name="Kobayashi Y."/>
        </authorList>
    </citation>
    <scope>NUCLEOTIDE SEQUENCE [LARGE SCALE GENOMIC DNA]</scope>
    <source>
        <strain evidence="2 4">HR1</strain>
    </source>
</reference>
<dbReference type="OrthoDB" id="2367607at2759"/>
<evidence type="ECO:0000313" key="3">
    <source>
        <dbReference type="EMBL" id="GES92143.1"/>
    </source>
</evidence>
<proteinExistence type="predicted"/>
<gene>
    <name evidence="3" type="ORF">RCL2_001893100</name>
    <name evidence="2" type="ORF">RclHR1_06380002</name>
</gene>
<dbReference type="Proteomes" id="UP000247702">
    <property type="component" value="Unassembled WGS sequence"/>
</dbReference>
<dbReference type="Proteomes" id="UP000615446">
    <property type="component" value="Unassembled WGS sequence"/>
</dbReference>
<reference evidence="3" key="2">
    <citation type="submission" date="2019-10" db="EMBL/GenBank/DDBJ databases">
        <title>Conservation and host-specific expression of non-tandemly repeated heterogenous ribosome RNA gene in arbuscular mycorrhizal fungi.</title>
        <authorList>
            <person name="Maeda T."/>
            <person name="Kobayashi Y."/>
            <person name="Nakagawa T."/>
            <person name="Ezawa T."/>
            <person name="Yamaguchi K."/>
            <person name="Bino T."/>
            <person name="Nishimoto Y."/>
            <person name="Shigenobu S."/>
            <person name="Kawaguchi M."/>
        </authorList>
    </citation>
    <scope>NUCLEOTIDE SEQUENCE</scope>
    <source>
        <strain evidence="3">HR1</strain>
    </source>
</reference>
<feature type="compositionally biased region" description="Low complexity" evidence="1">
    <location>
        <begin position="1"/>
        <end position="12"/>
    </location>
</feature>
<feature type="region of interest" description="Disordered" evidence="1">
    <location>
        <begin position="1"/>
        <end position="23"/>
    </location>
</feature>